<dbReference type="Gene3D" id="3.40.50.11990">
    <property type="entry name" value="RNA polymerase II accessory factor, Cdc73 C-terminal domain"/>
    <property type="match status" value="1"/>
</dbReference>
<dbReference type="GO" id="GO:0000993">
    <property type="term" value="F:RNA polymerase II complex binding"/>
    <property type="evidence" value="ECO:0007669"/>
    <property type="project" value="TreeGrafter"/>
</dbReference>
<evidence type="ECO:0000259" key="6">
    <source>
        <dbReference type="Pfam" id="PF05179"/>
    </source>
</evidence>
<feature type="compositionally biased region" description="Basic and acidic residues" evidence="5">
    <location>
        <begin position="193"/>
        <end position="211"/>
    </location>
</feature>
<dbReference type="Pfam" id="PF05179">
    <property type="entry name" value="CDC73_C"/>
    <property type="match status" value="1"/>
</dbReference>
<evidence type="ECO:0000313" key="8">
    <source>
        <dbReference type="EMBL" id="VDP32080.1"/>
    </source>
</evidence>
<name>A0A183GIB0_HELPZ</name>
<evidence type="ECO:0000256" key="3">
    <source>
        <dbReference type="ARBA" id="ARBA00023163"/>
    </source>
</evidence>
<feature type="region of interest" description="Disordered" evidence="5">
    <location>
        <begin position="185"/>
        <end position="217"/>
    </location>
</feature>
<evidence type="ECO:0000256" key="5">
    <source>
        <dbReference type="SAM" id="MobiDB-lite"/>
    </source>
</evidence>
<dbReference type="GO" id="GO:0032968">
    <property type="term" value="P:positive regulation of transcription elongation by RNA polymerase II"/>
    <property type="evidence" value="ECO:0007669"/>
    <property type="project" value="TreeGrafter"/>
</dbReference>
<evidence type="ECO:0000256" key="2">
    <source>
        <dbReference type="ARBA" id="ARBA00010427"/>
    </source>
</evidence>
<evidence type="ECO:0000256" key="1">
    <source>
        <dbReference type="ARBA" id="ARBA00004123"/>
    </source>
</evidence>
<dbReference type="GO" id="GO:0016593">
    <property type="term" value="C:Cdc73/Paf1 complex"/>
    <property type="evidence" value="ECO:0007669"/>
    <property type="project" value="InterPro"/>
</dbReference>
<comment type="subcellular location">
    <subcellularLocation>
        <location evidence="1">Nucleus</location>
    </subcellularLocation>
</comment>
<dbReference type="OrthoDB" id="2186602at2759"/>
<organism evidence="9 10">
    <name type="scientific">Heligmosomoides polygyrus</name>
    <name type="common">Parasitic roundworm</name>
    <dbReference type="NCBI Taxonomy" id="6339"/>
    <lineage>
        <taxon>Eukaryota</taxon>
        <taxon>Metazoa</taxon>
        <taxon>Ecdysozoa</taxon>
        <taxon>Nematoda</taxon>
        <taxon>Chromadorea</taxon>
        <taxon>Rhabditida</taxon>
        <taxon>Rhabditina</taxon>
        <taxon>Rhabditomorpha</taxon>
        <taxon>Strongyloidea</taxon>
        <taxon>Heligmosomidae</taxon>
        <taxon>Heligmosomoides</taxon>
    </lineage>
</organism>
<dbReference type="WBParaSite" id="HPBE_0002235901-mRNA-1">
    <property type="protein sequence ID" value="HPBE_0002235901-mRNA-1"/>
    <property type="gene ID" value="HPBE_0002235901"/>
</dbReference>
<dbReference type="Pfam" id="PF16050">
    <property type="entry name" value="CDC73_N"/>
    <property type="match status" value="1"/>
</dbReference>
<reference evidence="8 9" key="1">
    <citation type="submission" date="2018-11" db="EMBL/GenBank/DDBJ databases">
        <authorList>
            <consortium name="Pathogen Informatics"/>
        </authorList>
    </citation>
    <scope>NUCLEOTIDE SEQUENCE [LARGE SCALE GENOMIC DNA]</scope>
</reference>
<dbReference type="GO" id="GO:0006368">
    <property type="term" value="P:transcription elongation by RNA polymerase II"/>
    <property type="evidence" value="ECO:0007669"/>
    <property type="project" value="InterPro"/>
</dbReference>
<evidence type="ECO:0000313" key="9">
    <source>
        <dbReference type="Proteomes" id="UP000050761"/>
    </source>
</evidence>
<keyword evidence="4" id="KW-0539">Nucleus</keyword>
<accession>A0A183GIB0</accession>
<protein>
    <submittedName>
        <fullName evidence="10">CDC73_C domain-containing protein</fullName>
    </submittedName>
</protein>
<proteinExistence type="inferred from homology"/>
<dbReference type="InterPro" id="IPR007852">
    <property type="entry name" value="Cdc73/Parafibromin"/>
</dbReference>
<feature type="domain" description="Cell division control protein 73 C-terminal" evidence="6">
    <location>
        <begin position="346"/>
        <end position="419"/>
    </location>
</feature>
<feature type="domain" description="Paf1 complex subunit Cdc73 N-terminal" evidence="7">
    <location>
        <begin position="19"/>
        <end position="195"/>
    </location>
</feature>
<dbReference type="InterPro" id="IPR031336">
    <property type="entry name" value="CDC73_C"/>
</dbReference>
<dbReference type="Proteomes" id="UP000050761">
    <property type="component" value="Unassembled WGS sequence"/>
</dbReference>
<dbReference type="AlphaFoldDB" id="A0A183GIB0"/>
<evidence type="ECO:0000313" key="10">
    <source>
        <dbReference type="WBParaSite" id="HPBE_0002235901-mRNA-1"/>
    </source>
</evidence>
<accession>A0A3P8CMT9</accession>
<keyword evidence="3" id="KW-0804">Transcription</keyword>
<evidence type="ECO:0000259" key="7">
    <source>
        <dbReference type="Pfam" id="PF16050"/>
    </source>
</evidence>
<dbReference type="InterPro" id="IPR038103">
    <property type="entry name" value="CDC73_C_sf"/>
</dbReference>
<keyword evidence="9" id="KW-1185">Reference proteome</keyword>
<gene>
    <name evidence="8" type="ORF">HPBE_LOCUS22358</name>
</gene>
<dbReference type="PANTHER" id="PTHR12466">
    <property type="entry name" value="CDC73 DOMAIN PROTEIN"/>
    <property type="match status" value="1"/>
</dbReference>
<comment type="similarity">
    <text evidence="2">Belongs to the CDC73 family.</text>
</comment>
<reference evidence="10" key="2">
    <citation type="submission" date="2019-09" db="UniProtKB">
        <authorList>
            <consortium name="WormBaseParasite"/>
        </authorList>
    </citation>
    <scope>IDENTIFICATION</scope>
</reference>
<evidence type="ECO:0000256" key="4">
    <source>
        <dbReference type="ARBA" id="ARBA00023242"/>
    </source>
</evidence>
<dbReference type="InterPro" id="IPR032041">
    <property type="entry name" value="Cdc73_N"/>
</dbReference>
<sequence length="429" mass="49240">MSEILRYLCDVASGQLPMKEITHNNEKYYAFGDRAYHKDTETNLLVYGKQNDYYTIDALLFLWEHRAKTHPSYVRDATAANVKVVSRPDRREILDYLSGNRTEIPANHNPSHAPAPGIAISRLVPETIEEPEAKKLKLEPNARPRVDQLLNKERVDPSEVRALNESLTADKIAALKQKRLTHQKTKIAAVDPSHYDQSREEAAKLKERGVDPSKSQPAKFVGMYNRYDQERFGKLNEFQTMGTSSFVGTNLSSISSFQENRPLETPPGYQDGIVHVEDSSRGFPWHMAAVENQKQEDTTKRTALAPAIPQSLSTLDEPKKRVSRTPIIIIPSAMTSLLTIFNATDIIQGQLWQFKPFTRWHSNPVEIFAKIPAFHVHYDDLNIDPNVAKWSVTRLPVSRTKRHMDKARFRVFWEVLDRWIPANRPHLRW</sequence>
<dbReference type="PANTHER" id="PTHR12466:SF8">
    <property type="entry name" value="PARAFIBROMIN"/>
    <property type="match status" value="1"/>
</dbReference>
<dbReference type="EMBL" id="UZAH01033912">
    <property type="protein sequence ID" value="VDP32080.1"/>
    <property type="molecule type" value="Genomic_DNA"/>
</dbReference>